<dbReference type="Gene3D" id="3.90.320.10">
    <property type="match status" value="1"/>
</dbReference>
<dbReference type="SUPFAM" id="SSF52980">
    <property type="entry name" value="Restriction endonuclease-like"/>
    <property type="match status" value="1"/>
</dbReference>
<organism evidence="2 3">
    <name type="scientific">Mytilus edulis</name>
    <name type="common">Blue mussel</name>
    <dbReference type="NCBI Taxonomy" id="6550"/>
    <lineage>
        <taxon>Eukaryota</taxon>
        <taxon>Metazoa</taxon>
        <taxon>Spiralia</taxon>
        <taxon>Lophotrochozoa</taxon>
        <taxon>Mollusca</taxon>
        <taxon>Bivalvia</taxon>
        <taxon>Autobranchia</taxon>
        <taxon>Pteriomorphia</taxon>
        <taxon>Mytilida</taxon>
        <taxon>Mytiloidea</taxon>
        <taxon>Mytilidae</taxon>
        <taxon>Mytilinae</taxon>
        <taxon>Mytilus</taxon>
    </lineage>
</organism>
<evidence type="ECO:0000313" key="2">
    <source>
        <dbReference type="EMBL" id="CAG2223348.1"/>
    </source>
</evidence>
<dbReference type="Proteomes" id="UP000683360">
    <property type="component" value="Unassembled WGS sequence"/>
</dbReference>
<reference evidence="2" key="1">
    <citation type="submission" date="2021-03" db="EMBL/GenBank/DDBJ databases">
        <authorList>
            <person name="Bekaert M."/>
        </authorList>
    </citation>
    <scope>NUCLEOTIDE SEQUENCE</scope>
</reference>
<dbReference type="InterPro" id="IPR011335">
    <property type="entry name" value="Restrct_endonuc-II-like"/>
</dbReference>
<proteinExistence type="predicted"/>
<accession>A0A8S3T329</accession>
<dbReference type="GO" id="GO:0006281">
    <property type="term" value="P:DNA repair"/>
    <property type="evidence" value="ECO:0007669"/>
    <property type="project" value="UniProtKB-ARBA"/>
</dbReference>
<feature type="compositionally biased region" description="Basic residues" evidence="1">
    <location>
        <begin position="1387"/>
        <end position="1396"/>
    </location>
</feature>
<evidence type="ECO:0000256" key="1">
    <source>
        <dbReference type="SAM" id="MobiDB-lite"/>
    </source>
</evidence>
<sequence>MCYYSPCHYTSSDIHAILHHSIKQHNRSSNFSIRKQVLDEISGHAAYKSHHFPLQISQIAEQINKGIKPNINSENMKITFKRTSSVVNPEPKYKDESVQTPEEDIYALLPDVIESLKSMNRLEDFKSTLIAIVNGHLFNNIAFHLLLDVGNFFSQSTIHNTRYSEETILFWLTIQKLFKGKGINFFRGYKGQGLSSEQSIKPEECKINFAVPSDPVLCKHSAKYTLDAAKPGLLDLSLNIVSEKLKGKDVKLSIDGKKLASGFGKLGDEDLGGHETAPTLQERQVRLDAERKEFDTKKEIVKKATSDGKSRMDDFDAVDKITIKNAFLVSITNLSRRVKELRELIVKRKLMVLNLMKQVTGDWKTSKVAPAISFSQTKIIQSQAAIEELLDCIDKIGFTVACLNGTEKNYVLGNKTTIHLDQQSNYICLRNLTDVSLEENEHDATITKQRSDEWFRLREKSRLTGSTFYKGLGLGKLKDQQTHYDKVYRGKEPEISKDLQDLFDYGTEQEINALGTLLGKIMPVYFPNLTYKEDGCEVISLNDSYAIISGDGSGIDQNHSNKVAFEFKCPKPGKQRTTDVHYTLPKYYSAQVLSQMFAKKSNSFTYISFSPDSTVFIDGKMDFDLWGDLWKMAEEIYTKDAKRPTKRHEKRSETLQKVNEFVNSCHFVAEFPSLRSLPCNCPPAFSKTDVFKSHRSKESDRDISKLPLQEMSIILEKCCSALDQAYNILRKPAKEVLLTVLSDLERNATIDNTFAHALPIQYGLSGFSLTMLSVRNILKDAVSACTEKELNVKAIAFDGQFLEISVEDDKGIPLTVLRFMKKFWEKVQHIDKVDKVSHLIGLNNLNAIQSHQDLTENFDIQGNNIGLKLYHKVVASGINITKALDRKTRQNERAQEDKELESTIDNEMYLLQYLPTEIVTEMDEDAIHMLREAGKAMTENTQLNDPLTDVQDFKPQQIDFEAALIALIASKNPETDSTWESCSLDNFKDSFATAIKINQTFKVEELKVILSLTCSPKNYNGMLKAKLVNLVSSIYGDESTIAIGGKKPKSLKNIVSAHIRKWPIDAINVAFAQSTFEDAFSEWDSSNPFQGIWTIKTESGKMYKIQQWYAQPSMINDRYIQPIIDPHHLFVNNRARCCSKGLTDMAIHPEAWWRVAQNEKENKTGLSWEIAKELRDRQRNSFAQTTFSESVQREMEINGDFEEARWCKLLRHWYHAIDNASVSLDTRIEWLLDMRQYLLPNLKVGHFPPPGSYIASLPIAQFEGILSNIDRRLQLYSMTKNGTYNQRSISSLDSETFFSAFQDYDPKGTGVLRPDDIPTALGSAVCLFRQRLDANRKFVMKTSRKVRVYQEHCLSYIRTDSFEDQSESLVETNCIELRSHPFDMPARKTKTPKRKSGTISSFGEPSKGAEGCRSYHKSNEEKILPHRRYGLMDNEIDLLSQ</sequence>
<protein>
    <submittedName>
        <fullName evidence="2">Uncharacterized protein</fullName>
    </submittedName>
</protein>
<feature type="region of interest" description="Disordered" evidence="1">
    <location>
        <begin position="1383"/>
        <end position="1413"/>
    </location>
</feature>
<gene>
    <name evidence="2" type="ORF">MEDL_36624</name>
</gene>
<evidence type="ECO:0000313" key="3">
    <source>
        <dbReference type="Proteomes" id="UP000683360"/>
    </source>
</evidence>
<name>A0A8S3T329_MYTED</name>
<keyword evidence="3" id="KW-1185">Reference proteome</keyword>
<dbReference type="InterPro" id="IPR011604">
    <property type="entry name" value="PDDEXK-like_dom_sf"/>
</dbReference>
<comment type="caution">
    <text evidence="2">The sequence shown here is derived from an EMBL/GenBank/DDBJ whole genome shotgun (WGS) entry which is preliminary data.</text>
</comment>
<dbReference type="EMBL" id="CAJPWZ010001785">
    <property type="protein sequence ID" value="CAG2223348.1"/>
    <property type="molecule type" value="Genomic_DNA"/>
</dbReference>
<dbReference type="OrthoDB" id="6135193at2759"/>